<dbReference type="PANTHER" id="PTHR33164:SF104">
    <property type="entry name" value="TRANSCRIPTIONAL REGULATORY PROTEIN"/>
    <property type="match status" value="1"/>
</dbReference>
<name>A0ABW2CCI1_9ACTN</name>
<dbReference type="InterPro" id="IPR039422">
    <property type="entry name" value="MarR/SlyA-like"/>
</dbReference>
<dbReference type="PANTHER" id="PTHR33164">
    <property type="entry name" value="TRANSCRIPTIONAL REGULATOR, MARR FAMILY"/>
    <property type="match status" value="1"/>
</dbReference>
<evidence type="ECO:0000256" key="2">
    <source>
        <dbReference type="ARBA" id="ARBA00023125"/>
    </source>
</evidence>
<proteinExistence type="predicted"/>
<keyword evidence="2" id="KW-0238">DNA-binding</keyword>
<dbReference type="RefSeq" id="WP_160819601.1">
    <property type="nucleotide sequence ID" value="NZ_JBHSXS010000001.1"/>
</dbReference>
<dbReference type="PRINTS" id="PR00598">
    <property type="entry name" value="HTHMARR"/>
</dbReference>
<sequence length="179" mass="19995">MDTVEKVLDEWRRERPDLDPSPIGVFGRLRRVAELSRHELEGYLTPHGLTPKSFDVLANLRRGGPPYRKTPSELAESSLLSSGAMTGRLDSLERAGLITRTPHPSDRRVMFAELTRDGIDLIDEVFALHLANEEALLDGLAAPERTQIAAALALLERTMQTVIASRQAPAPRRPRRTDR</sequence>
<gene>
    <name evidence="5" type="ORF">ACFQKB_03840</name>
</gene>
<feature type="domain" description="HTH marR-type" evidence="4">
    <location>
        <begin position="22"/>
        <end position="160"/>
    </location>
</feature>
<protein>
    <submittedName>
        <fullName evidence="5">MarR family winged helix-turn-helix transcriptional regulator</fullName>
    </submittedName>
</protein>
<dbReference type="SMART" id="SM00347">
    <property type="entry name" value="HTH_MARR"/>
    <property type="match status" value="1"/>
</dbReference>
<dbReference type="Gene3D" id="1.10.10.10">
    <property type="entry name" value="Winged helix-like DNA-binding domain superfamily/Winged helix DNA-binding domain"/>
    <property type="match status" value="1"/>
</dbReference>
<evidence type="ECO:0000256" key="1">
    <source>
        <dbReference type="ARBA" id="ARBA00023015"/>
    </source>
</evidence>
<evidence type="ECO:0000256" key="3">
    <source>
        <dbReference type="ARBA" id="ARBA00023163"/>
    </source>
</evidence>
<evidence type="ECO:0000313" key="5">
    <source>
        <dbReference type="EMBL" id="MFC6878890.1"/>
    </source>
</evidence>
<dbReference type="Proteomes" id="UP001596380">
    <property type="component" value="Unassembled WGS sequence"/>
</dbReference>
<dbReference type="PROSITE" id="PS01117">
    <property type="entry name" value="HTH_MARR_1"/>
    <property type="match status" value="1"/>
</dbReference>
<dbReference type="InterPro" id="IPR036390">
    <property type="entry name" value="WH_DNA-bd_sf"/>
</dbReference>
<reference evidence="6" key="1">
    <citation type="journal article" date="2019" name="Int. J. Syst. Evol. Microbiol.">
        <title>The Global Catalogue of Microorganisms (GCM) 10K type strain sequencing project: providing services to taxonomists for standard genome sequencing and annotation.</title>
        <authorList>
            <consortium name="The Broad Institute Genomics Platform"/>
            <consortium name="The Broad Institute Genome Sequencing Center for Infectious Disease"/>
            <person name="Wu L."/>
            <person name="Ma J."/>
        </authorList>
    </citation>
    <scope>NUCLEOTIDE SEQUENCE [LARGE SCALE GENOMIC DNA]</scope>
    <source>
        <strain evidence="6">JCM 3369</strain>
    </source>
</reference>
<keyword evidence="1" id="KW-0805">Transcription regulation</keyword>
<evidence type="ECO:0000313" key="6">
    <source>
        <dbReference type="Proteomes" id="UP001596380"/>
    </source>
</evidence>
<keyword evidence="3" id="KW-0804">Transcription</keyword>
<organism evidence="5 6">
    <name type="scientific">Actinomadura yumaensis</name>
    <dbReference type="NCBI Taxonomy" id="111807"/>
    <lineage>
        <taxon>Bacteria</taxon>
        <taxon>Bacillati</taxon>
        <taxon>Actinomycetota</taxon>
        <taxon>Actinomycetes</taxon>
        <taxon>Streptosporangiales</taxon>
        <taxon>Thermomonosporaceae</taxon>
        <taxon>Actinomadura</taxon>
    </lineage>
</organism>
<dbReference type="PROSITE" id="PS50995">
    <property type="entry name" value="HTH_MARR_2"/>
    <property type="match status" value="1"/>
</dbReference>
<dbReference type="InterPro" id="IPR023187">
    <property type="entry name" value="Tscrpt_reg_MarR-type_CS"/>
</dbReference>
<dbReference type="Pfam" id="PF12802">
    <property type="entry name" value="MarR_2"/>
    <property type="match status" value="1"/>
</dbReference>
<evidence type="ECO:0000259" key="4">
    <source>
        <dbReference type="PROSITE" id="PS50995"/>
    </source>
</evidence>
<dbReference type="SUPFAM" id="SSF46785">
    <property type="entry name" value="Winged helix' DNA-binding domain"/>
    <property type="match status" value="1"/>
</dbReference>
<keyword evidence="6" id="KW-1185">Reference proteome</keyword>
<comment type="caution">
    <text evidence="5">The sequence shown here is derived from an EMBL/GenBank/DDBJ whole genome shotgun (WGS) entry which is preliminary data.</text>
</comment>
<accession>A0ABW2CCI1</accession>
<dbReference type="InterPro" id="IPR000835">
    <property type="entry name" value="HTH_MarR-typ"/>
</dbReference>
<dbReference type="EMBL" id="JBHSXS010000001">
    <property type="protein sequence ID" value="MFC6878890.1"/>
    <property type="molecule type" value="Genomic_DNA"/>
</dbReference>
<dbReference type="InterPro" id="IPR036388">
    <property type="entry name" value="WH-like_DNA-bd_sf"/>
</dbReference>